<proteinExistence type="predicted"/>
<evidence type="ECO:0000313" key="1">
    <source>
        <dbReference type="EMBL" id="KAI4454688.1"/>
    </source>
</evidence>
<accession>A0ACB9SHT6</accession>
<gene>
    <name evidence="1" type="ORF">MML48_9g00010760</name>
</gene>
<comment type="caution">
    <text evidence="1">The sequence shown here is derived from an EMBL/GenBank/DDBJ whole genome shotgun (WGS) entry which is preliminary data.</text>
</comment>
<evidence type="ECO:0000313" key="2">
    <source>
        <dbReference type="Proteomes" id="UP001056778"/>
    </source>
</evidence>
<keyword evidence="2" id="KW-1185">Reference proteome</keyword>
<organism evidence="1 2">
    <name type="scientific">Holotrichia oblita</name>
    <name type="common">Chafer beetle</name>
    <dbReference type="NCBI Taxonomy" id="644536"/>
    <lineage>
        <taxon>Eukaryota</taxon>
        <taxon>Metazoa</taxon>
        <taxon>Ecdysozoa</taxon>
        <taxon>Arthropoda</taxon>
        <taxon>Hexapoda</taxon>
        <taxon>Insecta</taxon>
        <taxon>Pterygota</taxon>
        <taxon>Neoptera</taxon>
        <taxon>Endopterygota</taxon>
        <taxon>Coleoptera</taxon>
        <taxon>Polyphaga</taxon>
        <taxon>Scarabaeiformia</taxon>
        <taxon>Scarabaeidae</taxon>
        <taxon>Melolonthinae</taxon>
        <taxon>Holotrichia</taxon>
    </lineage>
</organism>
<dbReference type="Proteomes" id="UP001056778">
    <property type="component" value="Chromosome 9"/>
</dbReference>
<sequence>MLLVHVLVGSETIGSANMRVPPDGYDTSIKPDGHVTVKYEDNEFYPAYRITYKCTNPDQLVNRQQNKKNNRHVRAPRRVVKQIYNDDDYNYHDCVVKEEIIEDTAHLPCFNGSRQLVGVSRRLNQSDGGSQCTDSVTLQSEQRLPPQAPNLSAPIRKALLVRDKVEGTINTHRGSTAIYQGDVTHQLLFEHYRLDDVLEYNYGNFKYGYRQFFGISIVGQSNKGGDGVKEKNNCVYSILCFRGAVALDGRIEPGDMILQVNDVNFENMSNDEAVRSSTGGGTKTWLVVAKCWDPNPKGYFTIPRTEPVRPIDPGAWVAHTAAVRGDPVARPPSSSTVECLITSTIPANEH</sequence>
<dbReference type="EMBL" id="CM043023">
    <property type="protein sequence ID" value="KAI4454688.1"/>
    <property type="molecule type" value="Genomic_DNA"/>
</dbReference>
<name>A0ACB9SHT6_HOLOL</name>
<protein>
    <submittedName>
        <fullName evidence="1">Segment polarity protein dishevelled</fullName>
    </submittedName>
</protein>
<reference evidence="1" key="1">
    <citation type="submission" date="2022-04" db="EMBL/GenBank/DDBJ databases">
        <title>Chromosome-scale genome assembly of Holotrichia oblita Faldermann.</title>
        <authorList>
            <person name="Rongchong L."/>
        </authorList>
    </citation>
    <scope>NUCLEOTIDE SEQUENCE</scope>
    <source>
        <strain evidence="1">81SQS9</strain>
    </source>
</reference>